<reference evidence="3" key="1">
    <citation type="journal article" date="2007" name="Plant Cell">
        <title>Dothideomycete-plant interactions illuminated by genome sequencing and EST analysis of the wheat pathogen Stagonospora nodorum.</title>
        <authorList>
            <person name="Hane J.K."/>
            <person name="Lowe R.G."/>
            <person name="Solomon P.S."/>
            <person name="Tan K.C."/>
            <person name="Schoch C.L."/>
            <person name="Spatafora J.W."/>
            <person name="Crous P.W."/>
            <person name="Kodira C."/>
            <person name="Birren B.W."/>
            <person name="Galagan J.E."/>
            <person name="Torriani S.F."/>
            <person name="McDonald B.A."/>
            <person name="Oliver R.P."/>
        </authorList>
    </citation>
    <scope>NUCLEOTIDE SEQUENCE [LARGE SCALE GENOMIC DNA]</scope>
    <source>
        <strain evidence="3">SN15 / ATCC MYA-4574 / FGSC 10173</strain>
    </source>
</reference>
<sequence>MPMTGLGALCYHTHKAVTAPASSSNTPRGQIAYKKRSMTTRRIHDDEV</sequence>
<name>Q0UBV2_PHANO</name>
<dbReference type="Proteomes" id="UP000001055">
    <property type="component" value="Unassembled WGS sequence"/>
</dbReference>
<dbReference type="AlphaFoldDB" id="Q0UBV2"/>
<dbReference type="RefSeq" id="XP_001801022.1">
    <property type="nucleotide sequence ID" value="XM_001800970.1"/>
</dbReference>
<evidence type="ECO:0000256" key="1">
    <source>
        <dbReference type="SAM" id="MobiDB-lite"/>
    </source>
</evidence>
<accession>Q0UBV2</accession>
<proteinExistence type="predicted"/>
<evidence type="ECO:0000313" key="3">
    <source>
        <dbReference type="Proteomes" id="UP000001055"/>
    </source>
</evidence>
<protein>
    <submittedName>
        <fullName evidence="2">Uncharacterized protein</fullName>
    </submittedName>
</protein>
<dbReference type="HOGENOM" id="CLU_3160181_0_0_1"/>
<gene>
    <name evidence="2" type="ORF">SNOG_10762</name>
</gene>
<dbReference type="KEGG" id="pno:SNOG_10762"/>
<dbReference type="EMBL" id="CH445341">
    <property type="protein sequence ID" value="EAT82156.1"/>
    <property type="molecule type" value="Genomic_DNA"/>
</dbReference>
<organism evidence="2 3">
    <name type="scientific">Phaeosphaeria nodorum (strain SN15 / ATCC MYA-4574 / FGSC 10173)</name>
    <name type="common">Glume blotch fungus</name>
    <name type="synonym">Parastagonospora nodorum</name>
    <dbReference type="NCBI Taxonomy" id="321614"/>
    <lineage>
        <taxon>Eukaryota</taxon>
        <taxon>Fungi</taxon>
        <taxon>Dikarya</taxon>
        <taxon>Ascomycota</taxon>
        <taxon>Pezizomycotina</taxon>
        <taxon>Dothideomycetes</taxon>
        <taxon>Pleosporomycetidae</taxon>
        <taxon>Pleosporales</taxon>
        <taxon>Pleosporineae</taxon>
        <taxon>Phaeosphaeriaceae</taxon>
        <taxon>Parastagonospora</taxon>
    </lineage>
</organism>
<dbReference type="GeneID" id="5977929"/>
<feature type="region of interest" description="Disordered" evidence="1">
    <location>
        <begin position="19"/>
        <end position="48"/>
    </location>
</feature>
<evidence type="ECO:0000313" key="2">
    <source>
        <dbReference type="EMBL" id="EAT82156.1"/>
    </source>
</evidence>
<dbReference type="InParanoid" id="Q0UBV2"/>